<dbReference type="InterPro" id="IPR008974">
    <property type="entry name" value="TRAF-like"/>
</dbReference>
<dbReference type="CDD" id="cd06263">
    <property type="entry name" value="MAM"/>
    <property type="match status" value="1"/>
</dbReference>
<dbReference type="FunFam" id="3.40.390.10:FF:000015">
    <property type="entry name" value="Meprin A subunit"/>
    <property type="match status" value="1"/>
</dbReference>
<feature type="compositionally biased region" description="Polar residues" evidence="12">
    <location>
        <begin position="288"/>
        <end position="305"/>
    </location>
</feature>
<dbReference type="Gene3D" id="3.40.390.10">
    <property type="entry name" value="Collagenase (Catalytic Domain)"/>
    <property type="match status" value="1"/>
</dbReference>
<sequence length="672" mass="76107">MDFFIFLFVGFTIKLSQSMPTEGDIVQDLGPDFVIGPDLSIEEINQGLNPNLTGGDIMQKRKRSAVLETEARWEIPVPYTLNSSLDINAKAVVLRSIEEYALKSCIDFKLRDTERNYISIEKDSGCYSYVGNIRSGRQILSIGQYCDHVFIVEHEFLHALGFFHEQSRFDRDEYVTIVWENIEKGFENNFEKILKNESTTQGSLYDYNSIMHYAQFAFSNGNGTTIITKQPKFQNLIGQRFSLSRYDAEELNNLYNCTSSVALLEKCTFENESTCRMSQCSKTNASWSNETFTSGGPRSGHTNLGVSEGPTSTPSNESSTSAPNNMTGTDIFMHFSTVNGVEGDRAKMETGKMTPRRRCSIQCLQFYYYHSGNESDQLNIWIRQFDQDNNKETLSLMWRITGPPADYWQLQHVPLNANKLFQVEFEGQKGGGRSSGGFSIDDINLSETECPHQTWHIRNVEQLIANDTVLFSPRYFSKTGYGYQILAVLSPTVIGAFVRLVSGENDDQLQWPCPWHQITILFLDQNPDIQKRMSRQFSYTTDPTSPDAPLWDEPRKAGTLFNDSNGDSYYVNRAFGVRLRSLEEFRNGGFMKGGDIFILVDMQDISELRFGPSRECSTVLPPQNIASADADDGPCVPFVRETEVPTTTSKTSSLQVSFVVVVLMAWAMLWSY</sequence>
<keyword evidence="1 10" id="KW-0645">Protease</keyword>
<dbReference type="PANTHER" id="PTHR10127:SF903">
    <property type="entry name" value="MEPRIN A SUBUNIT"/>
    <property type="match status" value="1"/>
</dbReference>
<dbReference type="SMART" id="SM00137">
    <property type="entry name" value="MAM"/>
    <property type="match status" value="1"/>
</dbReference>
<dbReference type="EC" id="3.4.24.-" evidence="11"/>
<evidence type="ECO:0000256" key="10">
    <source>
        <dbReference type="PROSITE-ProRule" id="PRU01211"/>
    </source>
</evidence>
<keyword evidence="2 10" id="KW-0479">Metal-binding</keyword>
<feature type="signal peptide" evidence="11">
    <location>
        <begin position="1"/>
        <end position="18"/>
    </location>
</feature>
<dbReference type="InterPro" id="IPR024079">
    <property type="entry name" value="MetalloPept_cat_dom_sf"/>
</dbReference>
<dbReference type="EMBL" id="JAFJMO010000001">
    <property type="protein sequence ID" value="KAJ8287697.1"/>
    <property type="molecule type" value="Genomic_DNA"/>
</dbReference>
<feature type="active site" evidence="10">
    <location>
        <position position="155"/>
    </location>
</feature>
<evidence type="ECO:0000256" key="1">
    <source>
        <dbReference type="ARBA" id="ARBA00022670"/>
    </source>
</evidence>
<dbReference type="InterPro" id="IPR000998">
    <property type="entry name" value="MAM_dom"/>
</dbReference>
<evidence type="ECO:0000256" key="7">
    <source>
        <dbReference type="ARBA" id="ARBA00023145"/>
    </source>
</evidence>
<comment type="cofactor">
    <cofactor evidence="10 11">
        <name>Zn(2+)</name>
        <dbReference type="ChEBI" id="CHEBI:29105"/>
    </cofactor>
    <text evidence="10 11">Binds 1 zinc ion per subunit.</text>
</comment>
<dbReference type="InterPro" id="IPR001506">
    <property type="entry name" value="Peptidase_M12A"/>
</dbReference>
<keyword evidence="8" id="KW-1015">Disulfide bond</keyword>
<feature type="chain" id="PRO_5040535431" description="Metalloendopeptidase" evidence="11">
    <location>
        <begin position="19"/>
        <end position="672"/>
    </location>
</feature>
<dbReference type="Pfam" id="PF00629">
    <property type="entry name" value="MAM"/>
    <property type="match status" value="1"/>
</dbReference>
<dbReference type="GO" id="GO:0008270">
    <property type="term" value="F:zinc ion binding"/>
    <property type="evidence" value="ECO:0007669"/>
    <property type="project" value="UniProtKB-UniRule"/>
</dbReference>
<feature type="binding site" evidence="10">
    <location>
        <position position="158"/>
    </location>
    <ligand>
        <name>Zn(2+)</name>
        <dbReference type="ChEBI" id="CHEBI:29105"/>
        <note>catalytic</note>
    </ligand>
</feature>
<feature type="region of interest" description="Disordered" evidence="12">
    <location>
        <begin position="288"/>
        <end position="326"/>
    </location>
</feature>
<evidence type="ECO:0000259" key="14">
    <source>
        <dbReference type="PROSITE" id="PS51864"/>
    </source>
</evidence>
<feature type="compositionally biased region" description="Low complexity" evidence="12">
    <location>
        <begin position="307"/>
        <end position="325"/>
    </location>
</feature>
<evidence type="ECO:0000259" key="13">
    <source>
        <dbReference type="PROSITE" id="PS50060"/>
    </source>
</evidence>
<evidence type="ECO:0000313" key="15">
    <source>
        <dbReference type="EMBL" id="KAJ8287697.1"/>
    </source>
</evidence>
<feature type="binding site" evidence="10">
    <location>
        <position position="154"/>
    </location>
    <ligand>
        <name>Zn(2+)</name>
        <dbReference type="ChEBI" id="CHEBI:29105"/>
        <note>catalytic</note>
    </ligand>
</feature>
<keyword evidence="5 10" id="KW-0862">Zinc</keyword>
<keyword evidence="4 10" id="KW-0378">Hydrolase</keyword>
<name>A0A9Q1I6K0_CONCO</name>
<dbReference type="SMART" id="SM00235">
    <property type="entry name" value="ZnMc"/>
    <property type="match status" value="1"/>
</dbReference>
<dbReference type="AlphaFoldDB" id="A0A9Q1I6K0"/>
<dbReference type="PRINTS" id="PR00480">
    <property type="entry name" value="ASTACIN"/>
</dbReference>
<feature type="domain" description="Peptidase M12A" evidence="14">
    <location>
        <begin position="64"/>
        <end position="258"/>
    </location>
</feature>
<dbReference type="InterPro" id="IPR002083">
    <property type="entry name" value="MATH/TRAF_dom"/>
</dbReference>
<feature type="binding site" evidence="10">
    <location>
        <position position="164"/>
    </location>
    <ligand>
        <name>Zn(2+)</name>
        <dbReference type="ChEBI" id="CHEBI:29105"/>
        <note>catalytic</note>
    </ligand>
</feature>
<evidence type="ECO:0000256" key="5">
    <source>
        <dbReference type="ARBA" id="ARBA00022833"/>
    </source>
</evidence>
<dbReference type="PROSITE" id="PS50060">
    <property type="entry name" value="MAM_2"/>
    <property type="match status" value="1"/>
</dbReference>
<evidence type="ECO:0000256" key="12">
    <source>
        <dbReference type="SAM" id="MobiDB-lite"/>
    </source>
</evidence>
<protein>
    <recommendedName>
        <fullName evidence="11">Metalloendopeptidase</fullName>
        <ecNumber evidence="11">3.4.24.-</ecNumber>
    </recommendedName>
</protein>
<dbReference type="GO" id="GO:0004222">
    <property type="term" value="F:metalloendopeptidase activity"/>
    <property type="evidence" value="ECO:0007669"/>
    <property type="project" value="UniProtKB-UniRule"/>
</dbReference>
<keyword evidence="16" id="KW-1185">Reference proteome</keyword>
<dbReference type="Gene3D" id="2.60.120.200">
    <property type="match status" value="1"/>
</dbReference>
<dbReference type="InterPro" id="IPR006026">
    <property type="entry name" value="Peptidase_Metallo"/>
</dbReference>
<gene>
    <name evidence="15" type="ORF">COCON_G00003560</name>
</gene>
<dbReference type="PROSITE" id="PS51864">
    <property type="entry name" value="ASTACIN"/>
    <property type="match status" value="1"/>
</dbReference>
<dbReference type="Proteomes" id="UP001152803">
    <property type="component" value="Unassembled WGS sequence"/>
</dbReference>
<proteinExistence type="predicted"/>
<reference evidence="15" key="1">
    <citation type="journal article" date="2023" name="Science">
        <title>Genome structures resolve the early diversification of teleost fishes.</title>
        <authorList>
            <person name="Parey E."/>
            <person name="Louis A."/>
            <person name="Montfort J."/>
            <person name="Bouchez O."/>
            <person name="Roques C."/>
            <person name="Iampietro C."/>
            <person name="Lluch J."/>
            <person name="Castinel A."/>
            <person name="Donnadieu C."/>
            <person name="Desvignes T."/>
            <person name="Floi Bucao C."/>
            <person name="Jouanno E."/>
            <person name="Wen M."/>
            <person name="Mejri S."/>
            <person name="Dirks R."/>
            <person name="Jansen H."/>
            <person name="Henkel C."/>
            <person name="Chen W.J."/>
            <person name="Zahm M."/>
            <person name="Cabau C."/>
            <person name="Klopp C."/>
            <person name="Thompson A.W."/>
            <person name="Robinson-Rechavi M."/>
            <person name="Braasch I."/>
            <person name="Lecointre G."/>
            <person name="Bobe J."/>
            <person name="Postlethwait J.H."/>
            <person name="Berthelot C."/>
            <person name="Roest Crollius H."/>
            <person name="Guiguen Y."/>
        </authorList>
    </citation>
    <scope>NUCLEOTIDE SEQUENCE</scope>
    <source>
        <strain evidence="15">Concon-B</strain>
    </source>
</reference>
<evidence type="ECO:0000256" key="11">
    <source>
        <dbReference type="RuleBase" id="RU361183"/>
    </source>
</evidence>
<comment type="caution">
    <text evidence="10">Lacks conserved residue(s) required for the propagation of feature annotation.</text>
</comment>
<keyword evidence="3 11" id="KW-0732">Signal</keyword>
<evidence type="ECO:0000313" key="16">
    <source>
        <dbReference type="Proteomes" id="UP001152803"/>
    </source>
</evidence>
<dbReference type="GO" id="GO:0006508">
    <property type="term" value="P:proteolysis"/>
    <property type="evidence" value="ECO:0007669"/>
    <property type="project" value="UniProtKB-KW"/>
</dbReference>
<evidence type="ECO:0000256" key="6">
    <source>
        <dbReference type="ARBA" id="ARBA00023049"/>
    </source>
</evidence>
<dbReference type="Gene3D" id="2.60.210.10">
    <property type="entry name" value="Apoptosis, Tumor Necrosis Factor Receptor Associated Protein 2, Chain A"/>
    <property type="match status" value="1"/>
</dbReference>
<keyword evidence="9" id="KW-0325">Glycoprotein</keyword>
<evidence type="ECO:0000256" key="3">
    <source>
        <dbReference type="ARBA" id="ARBA00022729"/>
    </source>
</evidence>
<dbReference type="SUPFAM" id="SSF55486">
    <property type="entry name" value="Metalloproteases ('zincins'), catalytic domain"/>
    <property type="match status" value="1"/>
</dbReference>
<comment type="caution">
    <text evidence="15">The sequence shown here is derived from an EMBL/GenBank/DDBJ whole genome shotgun (WGS) entry which is preliminary data.</text>
</comment>
<dbReference type="GO" id="GO:0016020">
    <property type="term" value="C:membrane"/>
    <property type="evidence" value="ECO:0007669"/>
    <property type="project" value="InterPro"/>
</dbReference>
<organism evidence="15 16">
    <name type="scientific">Conger conger</name>
    <name type="common">Conger eel</name>
    <name type="synonym">Muraena conger</name>
    <dbReference type="NCBI Taxonomy" id="82655"/>
    <lineage>
        <taxon>Eukaryota</taxon>
        <taxon>Metazoa</taxon>
        <taxon>Chordata</taxon>
        <taxon>Craniata</taxon>
        <taxon>Vertebrata</taxon>
        <taxon>Euteleostomi</taxon>
        <taxon>Actinopterygii</taxon>
        <taxon>Neopterygii</taxon>
        <taxon>Teleostei</taxon>
        <taxon>Anguilliformes</taxon>
        <taxon>Congridae</taxon>
        <taxon>Conger</taxon>
    </lineage>
</organism>
<dbReference type="SUPFAM" id="SSF49599">
    <property type="entry name" value="TRAF domain-like"/>
    <property type="match status" value="1"/>
</dbReference>
<dbReference type="PANTHER" id="PTHR10127">
    <property type="entry name" value="DISCOIDIN, CUB, EGF, LAMININ , AND ZINC METALLOPROTEASE DOMAIN CONTAINING"/>
    <property type="match status" value="1"/>
</dbReference>
<dbReference type="OrthoDB" id="291007at2759"/>
<evidence type="ECO:0000256" key="4">
    <source>
        <dbReference type="ARBA" id="ARBA00022801"/>
    </source>
</evidence>
<dbReference type="Pfam" id="PF22486">
    <property type="entry name" value="MATH_2"/>
    <property type="match status" value="1"/>
</dbReference>
<evidence type="ECO:0000256" key="2">
    <source>
        <dbReference type="ARBA" id="ARBA00022723"/>
    </source>
</evidence>
<keyword evidence="7" id="KW-0865">Zymogen</keyword>
<accession>A0A9Q1I6K0</accession>
<evidence type="ECO:0000256" key="8">
    <source>
        <dbReference type="ARBA" id="ARBA00023157"/>
    </source>
</evidence>
<evidence type="ECO:0000256" key="9">
    <source>
        <dbReference type="ARBA" id="ARBA00023180"/>
    </source>
</evidence>
<keyword evidence="6 10" id="KW-0482">Metalloprotease</keyword>
<dbReference type="Pfam" id="PF01400">
    <property type="entry name" value="Astacin"/>
    <property type="match status" value="1"/>
</dbReference>
<dbReference type="SUPFAM" id="SSF49899">
    <property type="entry name" value="Concanavalin A-like lectins/glucanases"/>
    <property type="match status" value="1"/>
</dbReference>
<dbReference type="InterPro" id="IPR013320">
    <property type="entry name" value="ConA-like_dom_sf"/>
</dbReference>
<feature type="domain" description="MAM" evidence="13">
    <location>
        <begin position="265"/>
        <end position="452"/>
    </location>
</feature>